<keyword evidence="3" id="KW-1185">Reference proteome</keyword>
<proteinExistence type="predicted"/>
<feature type="transmembrane region" description="Helical" evidence="1">
    <location>
        <begin position="28"/>
        <end position="48"/>
    </location>
</feature>
<keyword evidence="1" id="KW-1133">Transmembrane helix</keyword>
<accession>A0ABW2YZE4</accession>
<keyword evidence="1" id="KW-0812">Transmembrane</keyword>
<reference evidence="3" key="1">
    <citation type="journal article" date="2019" name="Int. J. Syst. Evol. Microbiol.">
        <title>The Global Catalogue of Microorganisms (GCM) 10K type strain sequencing project: providing services to taxonomists for standard genome sequencing and annotation.</title>
        <authorList>
            <consortium name="The Broad Institute Genomics Platform"/>
            <consortium name="The Broad Institute Genome Sequencing Center for Infectious Disease"/>
            <person name="Wu L."/>
            <person name="Ma J."/>
        </authorList>
    </citation>
    <scope>NUCLEOTIDE SEQUENCE [LARGE SCALE GENOMIC DNA]</scope>
    <source>
        <strain evidence="3">CCUG 63418</strain>
    </source>
</reference>
<feature type="transmembrane region" description="Helical" evidence="1">
    <location>
        <begin position="95"/>
        <end position="117"/>
    </location>
</feature>
<evidence type="ECO:0000256" key="1">
    <source>
        <dbReference type="SAM" id="Phobius"/>
    </source>
</evidence>
<gene>
    <name evidence="2" type="ORF">ACFQZS_16515</name>
</gene>
<comment type="caution">
    <text evidence="2">The sequence shown here is derived from an EMBL/GenBank/DDBJ whole genome shotgun (WGS) entry which is preliminary data.</text>
</comment>
<name>A0ABW2YZE4_9SPHI</name>
<feature type="transmembrane region" description="Helical" evidence="1">
    <location>
        <begin position="124"/>
        <end position="143"/>
    </location>
</feature>
<dbReference type="Proteomes" id="UP001596958">
    <property type="component" value="Unassembled WGS sequence"/>
</dbReference>
<dbReference type="EMBL" id="JBHTHU010000021">
    <property type="protein sequence ID" value="MFD0751757.1"/>
    <property type="molecule type" value="Genomic_DNA"/>
</dbReference>
<organism evidence="2 3">
    <name type="scientific">Mucilaginibacter calamicampi</name>
    <dbReference type="NCBI Taxonomy" id="1302352"/>
    <lineage>
        <taxon>Bacteria</taxon>
        <taxon>Pseudomonadati</taxon>
        <taxon>Bacteroidota</taxon>
        <taxon>Sphingobacteriia</taxon>
        <taxon>Sphingobacteriales</taxon>
        <taxon>Sphingobacteriaceae</taxon>
        <taxon>Mucilaginibacter</taxon>
    </lineage>
</organism>
<sequence length="144" mass="16492">MDEKVFCFGVSGCIKFIGWVVRQSKGHLFIMAVLMYMQSGLIRVVAFYKSYKATIIAYSFYLAIWWITVSTQSQYHTEIDHMDAGEKVARGEGVMYGYLLIFLLSIGGTIVMLLNALIDRKKRFFYLIMSALIALPLIMYLSIN</sequence>
<protein>
    <submittedName>
        <fullName evidence="2">Uncharacterized protein</fullName>
    </submittedName>
</protein>
<evidence type="ECO:0000313" key="3">
    <source>
        <dbReference type="Proteomes" id="UP001596958"/>
    </source>
</evidence>
<keyword evidence="1" id="KW-0472">Membrane</keyword>
<feature type="transmembrane region" description="Helical" evidence="1">
    <location>
        <begin position="55"/>
        <end position="75"/>
    </location>
</feature>
<evidence type="ECO:0000313" key="2">
    <source>
        <dbReference type="EMBL" id="MFD0751757.1"/>
    </source>
</evidence>